<comment type="subcellular location">
    <subcellularLocation>
        <location evidence="1">Nucleus</location>
    </subcellularLocation>
</comment>
<dbReference type="SUPFAM" id="SSF57667">
    <property type="entry name" value="beta-beta-alpha zinc fingers"/>
    <property type="match status" value="4"/>
</dbReference>
<evidence type="ECO:0000313" key="11">
    <source>
        <dbReference type="Proteomes" id="UP000059188"/>
    </source>
</evidence>
<dbReference type="STRING" id="1108050.A0A0B7FJ52"/>
<feature type="domain" description="C2H2-type" evidence="9">
    <location>
        <begin position="214"/>
        <end position="242"/>
    </location>
</feature>
<dbReference type="GO" id="GO:0000981">
    <property type="term" value="F:DNA-binding transcription factor activity, RNA polymerase II-specific"/>
    <property type="evidence" value="ECO:0007669"/>
    <property type="project" value="UniProtKB-ARBA"/>
</dbReference>
<feature type="domain" description="C2H2-type" evidence="9">
    <location>
        <begin position="411"/>
        <end position="440"/>
    </location>
</feature>
<evidence type="ECO:0000256" key="4">
    <source>
        <dbReference type="ARBA" id="ARBA00022771"/>
    </source>
</evidence>
<dbReference type="Gene3D" id="3.30.160.60">
    <property type="entry name" value="Classic Zinc Finger"/>
    <property type="match status" value="6"/>
</dbReference>
<keyword evidence="5" id="KW-0862">Zinc</keyword>
<feature type="region of interest" description="Disordered" evidence="8">
    <location>
        <begin position="341"/>
        <end position="375"/>
    </location>
</feature>
<dbReference type="InterPro" id="IPR050331">
    <property type="entry name" value="Zinc_finger"/>
</dbReference>
<keyword evidence="11" id="KW-1185">Reference proteome</keyword>
<evidence type="ECO:0000256" key="5">
    <source>
        <dbReference type="ARBA" id="ARBA00022833"/>
    </source>
</evidence>
<dbReference type="PROSITE" id="PS00028">
    <property type="entry name" value="ZINC_FINGER_C2H2_1"/>
    <property type="match status" value="6"/>
</dbReference>
<feature type="domain" description="C2H2-type" evidence="9">
    <location>
        <begin position="92"/>
        <end position="121"/>
    </location>
</feature>
<evidence type="ECO:0000313" key="10">
    <source>
        <dbReference type="EMBL" id="CEL56273.1"/>
    </source>
</evidence>
<evidence type="ECO:0000256" key="3">
    <source>
        <dbReference type="ARBA" id="ARBA00022737"/>
    </source>
</evidence>
<dbReference type="GO" id="GO:0000978">
    <property type="term" value="F:RNA polymerase II cis-regulatory region sequence-specific DNA binding"/>
    <property type="evidence" value="ECO:0007669"/>
    <property type="project" value="UniProtKB-ARBA"/>
</dbReference>
<dbReference type="FunFam" id="3.30.160.60:FF:000358">
    <property type="entry name" value="zinc finger protein 24"/>
    <property type="match status" value="1"/>
</dbReference>
<evidence type="ECO:0000256" key="1">
    <source>
        <dbReference type="ARBA" id="ARBA00004123"/>
    </source>
</evidence>
<dbReference type="GO" id="GO:0045892">
    <property type="term" value="P:negative regulation of DNA-templated transcription"/>
    <property type="evidence" value="ECO:0007669"/>
    <property type="project" value="TreeGrafter"/>
</dbReference>
<dbReference type="SMART" id="SM00355">
    <property type="entry name" value="ZnF_C2H2"/>
    <property type="match status" value="10"/>
</dbReference>
<name>A0A0B7FJ52_THACB</name>
<keyword evidence="2" id="KW-0479">Metal-binding</keyword>
<feature type="region of interest" description="Disordered" evidence="8">
    <location>
        <begin position="1"/>
        <end position="50"/>
    </location>
</feature>
<reference evidence="10 11" key="1">
    <citation type="submission" date="2014-11" db="EMBL/GenBank/DDBJ databases">
        <authorList>
            <person name="Wibberg Daniel"/>
        </authorList>
    </citation>
    <scope>NUCLEOTIDE SEQUENCE [LARGE SCALE GENOMIC DNA]</scope>
    <source>
        <strain evidence="10">Rhizoctonia solani AG1-IB 7/3/14</strain>
    </source>
</reference>
<accession>A0A0B7FJ52</accession>
<feature type="domain" description="C2H2-type" evidence="9">
    <location>
        <begin position="245"/>
        <end position="274"/>
    </location>
</feature>
<dbReference type="Proteomes" id="UP000059188">
    <property type="component" value="Unassembled WGS sequence"/>
</dbReference>
<feature type="domain" description="C2H2-type" evidence="9">
    <location>
        <begin position="122"/>
        <end position="149"/>
    </location>
</feature>
<dbReference type="GO" id="GO:0005634">
    <property type="term" value="C:nucleus"/>
    <property type="evidence" value="ECO:0007669"/>
    <property type="project" value="TreeGrafter"/>
</dbReference>
<dbReference type="PROSITE" id="PS50157">
    <property type="entry name" value="ZINC_FINGER_C2H2_2"/>
    <property type="match status" value="7"/>
</dbReference>
<evidence type="ECO:0000256" key="7">
    <source>
        <dbReference type="PROSITE-ProRule" id="PRU00042"/>
    </source>
</evidence>
<keyword evidence="3" id="KW-0677">Repeat</keyword>
<dbReference type="EMBL" id="LN679120">
    <property type="protein sequence ID" value="CEL56273.1"/>
    <property type="molecule type" value="Genomic_DNA"/>
</dbReference>
<dbReference type="PANTHER" id="PTHR16515:SF49">
    <property type="entry name" value="GASTRULA ZINC FINGER PROTEIN XLCGF49.1-LIKE-RELATED"/>
    <property type="match status" value="1"/>
</dbReference>
<dbReference type="FunFam" id="3.30.160.60:FF:000125">
    <property type="entry name" value="Putative zinc finger protein 143"/>
    <property type="match status" value="2"/>
</dbReference>
<gene>
    <name evidence="10" type="ORF">RSOLAG1IB_07689</name>
</gene>
<dbReference type="InterPro" id="IPR036236">
    <property type="entry name" value="Znf_C2H2_sf"/>
</dbReference>
<organism evidence="10 11">
    <name type="scientific">Thanatephorus cucumeris (strain AG1-IB / isolate 7/3/14)</name>
    <name type="common">Lettuce bottom rot fungus</name>
    <name type="synonym">Rhizoctonia solani</name>
    <dbReference type="NCBI Taxonomy" id="1108050"/>
    <lineage>
        <taxon>Eukaryota</taxon>
        <taxon>Fungi</taxon>
        <taxon>Dikarya</taxon>
        <taxon>Basidiomycota</taxon>
        <taxon>Agaricomycotina</taxon>
        <taxon>Agaricomycetes</taxon>
        <taxon>Cantharellales</taxon>
        <taxon>Ceratobasidiaceae</taxon>
        <taxon>Rhizoctonia</taxon>
        <taxon>Rhizoctonia solani AG-1</taxon>
    </lineage>
</organism>
<evidence type="ECO:0000256" key="8">
    <source>
        <dbReference type="SAM" id="MobiDB-lite"/>
    </source>
</evidence>
<keyword evidence="4 7" id="KW-0863">Zinc-finger</keyword>
<feature type="domain" description="C2H2-type" evidence="9">
    <location>
        <begin position="185"/>
        <end position="213"/>
    </location>
</feature>
<feature type="domain" description="C2H2-type" evidence="9">
    <location>
        <begin position="380"/>
        <end position="410"/>
    </location>
</feature>
<dbReference type="OrthoDB" id="427030at2759"/>
<protein>
    <submittedName>
        <fullName evidence="10">Transcription factor IIIA</fullName>
    </submittedName>
</protein>
<sequence length="561" mass="62848">MAAVLGSCQLDSSPKQRTLVRKPRTNRYPSDSEDSTPASSEYNSESEYEISEDEKVILADNLIPPSTSSTSCRPTNLAASQNISTAPTNKPYVCSHVGCERSYRKPSRLQEHERSHTGERPFACSECGKSYLRESHLRAHARSHLPSSARPFVCSHELATVNTQPLRQGLIPTQRETPEASAVTVQSQVCGQRFWTSQHLRAHELAIHHGEKPYKCTLCPLAFAKHGALRLHTAETHSPPGTKPYQCEHAGCTQSFATNQKLKAHVKVHDATRYACAHRDCSSDTSNTAQFPTWSLLQEHMRSAHPPICPYQVCNGRTFTSSKGLRGHLKTHRDRELEANYCAGSSDTSHKRPYLEADSTSEPSEPPLKRRRGGEVGRDWLCPIDSCDKAFKSKRAQQDHVRVSHEGQRKFECPSDGCNKTFGYKHVMQRHLERHHRLQDNDPVLIKPASPDQKGATNASRIISLITGQDYDELPPSSNANAAHRPRVINCPWPNAFETTKPPHSTTSPTIDTLAKCAFKFSRAYDLRRHLRSAHALEVDTEEVNAWVSKYKYVRSNEGPN</sequence>
<dbReference type="GO" id="GO:0008270">
    <property type="term" value="F:zinc ion binding"/>
    <property type="evidence" value="ECO:0007669"/>
    <property type="project" value="UniProtKB-KW"/>
</dbReference>
<evidence type="ECO:0000256" key="6">
    <source>
        <dbReference type="ARBA" id="ARBA00023242"/>
    </source>
</evidence>
<dbReference type="Pfam" id="PF00096">
    <property type="entry name" value="zf-C2H2"/>
    <property type="match status" value="2"/>
</dbReference>
<dbReference type="InterPro" id="IPR013087">
    <property type="entry name" value="Znf_C2H2_type"/>
</dbReference>
<proteinExistence type="predicted"/>
<dbReference type="AlphaFoldDB" id="A0A0B7FJ52"/>
<keyword evidence="6" id="KW-0539">Nucleus</keyword>
<evidence type="ECO:0000259" key="9">
    <source>
        <dbReference type="PROSITE" id="PS50157"/>
    </source>
</evidence>
<dbReference type="PANTHER" id="PTHR16515">
    <property type="entry name" value="PR DOMAIN ZINC FINGER PROTEIN"/>
    <property type="match status" value="1"/>
</dbReference>
<evidence type="ECO:0000256" key="2">
    <source>
        <dbReference type="ARBA" id="ARBA00022723"/>
    </source>
</evidence>